<proteinExistence type="predicted"/>
<keyword evidence="2" id="KW-1185">Reference proteome</keyword>
<evidence type="ECO:0000313" key="2">
    <source>
        <dbReference type="Proteomes" id="UP000242869"/>
    </source>
</evidence>
<evidence type="ECO:0000313" key="1">
    <source>
        <dbReference type="EMBL" id="SFM98453.1"/>
    </source>
</evidence>
<dbReference type="STRING" id="83765.SAMN05660284_00208"/>
<dbReference type="EMBL" id="FOVE01000001">
    <property type="protein sequence ID" value="SFM98453.1"/>
    <property type="molecule type" value="Genomic_DNA"/>
</dbReference>
<accession>A0A1I4VB92</accession>
<name>A0A1I4VB92_9NEIS</name>
<sequence length="346" mass="38124">MRVAVVAGDPGGANALVPVIQLLQQTGHAVHLHAYAQAETLWRAKGWQVAAAKSVELDGVDVLLTGTSVNPEMFEQTWWEKAEQQGIPSLAFIDFWTNYRARFLNAAHELVLPSQIAAPDEWAKREMVADGLPSERIVVTGQPLLETLAQRAPLSPDERIRMRRLCGVDESRSLAVFVSQPLCEMDRMLGRTGGIDERAVLREVEAVLAEMKRPIALLVRLHPREDAVDFTSLGQAWPDTRLEMALAPHDLLRAADVVIGIHSMLLLEACYLGCKVLSYQPGGQKTDPLPSNRFGWSKGVYRREALVNVLGALLDGISVVEPPPVDGHSCNRLITQLEELVASKKE</sequence>
<dbReference type="Proteomes" id="UP000242869">
    <property type="component" value="Unassembled WGS sequence"/>
</dbReference>
<organism evidence="1 2">
    <name type="scientific">Formivibrio citricus</name>
    <dbReference type="NCBI Taxonomy" id="83765"/>
    <lineage>
        <taxon>Bacteria</taxon>
        <taxon>Pseudomonadati</taxon>
        <taxon>Pseudomonadota</taxon>
        <taxon>Betaproteobacteria</taxon>
        <taxon>Neisseriales</taxon>
        <taxon>Chitinibacteraceae</taxon>
        <taxon>Formivibrio</taxon>
    </lineage>
</organism>
<dbReference type="SUPFAM" id="SSF53756">
    <property type="entry name" value="UDP-Glycosyltransferase/glycogen phosphorylase"/>
    <property type="match status" value="1"/>
</dbReference>
<gene>
    <name evidence="1" type="ORF">SAMN05660284_00208</name>
</gene>
<reference evidence="2" key="1">
    <citation type="submission" date="2016-10" db="EMBL/GenBank/DDBJ databases">
        <authorList>
            <person name="Varghese N."/>
            <person name="Submissions S."/>
        </authorList>
    </citation>
    <scope>NUCLEOTIDE SEQUENCE [LARGE SCALE GENOMIC DNA]</scope>
    <source>
        <strain evidence="2">DSM 6150</strain>
    </source>
</reference>
<protein>
    <submittedName>
        <fullName evidence="1">Uncharacterized protein</fullName>
    </submittedName>
</protein>
<dbReference type="AlphaFoldDB" id="A0A1I4VB92"/>